<keyword evidence="6" id="KW-1185">Reference proteome</keyword>
<proteinExistence type="inferred from homology"/>
<dbReference type="EC" id="2.3.1.-" evidence="5"/>
<dbReference type="PROSITE" id="PS51186">
    <property type="entry name" value="GNAT"/>
    <property type="match status" value="1"/>
</dbReference>
<dbReference type="EMBL" id="UHIC01000001">
    <property type="protein sequence ID" value="SUO97630.1"/>
    <property type="molecule type" value="Genomic_DNA"/>
</dbReference>
<dbReference type="Proteomes" id="UP000254601">
    <property type="component" value="Unassembled WGS sequence"/>
</dbReference>
<dbReference type="Gene3D" id="3.40.630.30">
    <property type="match status" value="1"/>
</dbReference>
<dbReference type="InterPro" id="IPR000182">
    <property type="entry name" value="GNAT_dom"/>
</dbReference>
<dbReference type="InterPro" id="IPR016181">
    <property type="entry name" value="Acyl_CoA_acyltransferase"/>
</dbReference>
<dbReference type="PANTHER" id="PTHR43792">
    <property type="entry name" value="GNAT FAMILY, PUTATIVE (AFU_ORTHOLOGUE AFUA_3G00765)-RELATED-RELATED"/>
    <property type="match status" value="1"/>
</dbReference>
<reference evidence="5 6" key="1">
    <citation type="submission" date="2018-06" db="EMBL/GenBank/DDBJ databases">
        <authorList>
            <consortium name="Pathogen Informatics"/>
            <person name="Doyle S."/>
        </authorList>
    </citation>
    <scope>NUCLEOTIDE SEQUENCE [LARGE SCALE GENOMIC DNA]</scope>
    <source>
        <strain evidence="5 6">NCTC13337</strain>
    </source>
</reference>
<dbReference type="PANTHER" id="PTHR43792:SF8">
    <property type="entry name" value="[RIBOSOMAL PROTEIN US5]-ALANINE N-ACETYLTRANSFERASE"/>
    <property type="match status" value="1"/>
</dbReference>
<dbReference type="RefSeq" id="WP_072576065.1">
    <property type="nucleotide sequence ID" value="NZ_LWHB01000049.1"/>
</dbReference>
<dbReference type="InterPro" id="IPR051531">
    <property type="entry name" value="N-acetyltransferase"/>
</dbReference>
<keyword evidence="2 5" id="KW-0012">Acyltransferase</keyword>
<comment type="similarity">
    <text evidence="3">Belongs to the acetyltransferase family. RimJ subfamily.</text>
</comment>
<evidence type="ECO:0000256" key="3">
    <source>
        <dbReference type="ARBA" id="ARBA00038502"/>
    </source>
</evidence>
<dbReference type="AlphaFoldDB" id="A0A380MYH7"/>
<accession>A0A380MYH7</accession>
<organism evidence="5 6">
    <name type="scientific">Suttonella ornithocola</name>
    <dbReference type="NCBI Taxonomy" id="279832"/>
    <lineage>
        <taxon>Bacteria</taxon>
        <taxon>Pseudomonadati</taxon>
        <taxon>Pseudomonadota</taxon>
        <taxon>Gammaproteobacteria</taxon>
        <taxon>Cardiobacteriales</taxon>
        <taxon>Cardiobacteriaceae</taxon>
        <taxon>Suttonella</taxon>
    </lineage>
</organism>
<evidence type="ECO:0000256" key="2">
    <source>
        <dbReference type="ARBA" id="ARBA00023315"/>
    </source>
</evidence>
<name>A0A380MYH7_9GAMM</name>
<evidence type="ECO:0000256" key="1">
    <source>
        <dbReference type="ARBA" id="ARBA00022679"/>
    </source>
</evidence>
<evidence type="ECO:0000259" key="4">
    <source>
        <dbReference type="PROSITE" id="PS51186"/>
    </source>
</evidence>
<gene>
    <name evidence="5" type="primary">rimL</name>
    <name evidence="5" type="ORF">NCTC13337_02537</name>
</gene>
<dbReference type="GO" id="GO:0016747">
    <property type="term" value="F:acyltransferase activity, transferring groups other than amino-acyl groups"/>
    <property type="evidence" value="ECO:0007669"/>
    <property type="project" value="InterPro"/>
</dbReference>
<evidence type="ECO:0000313" key="5">
    <source>
        <dbReference type="EMBL" id="SUO97630.1"/>
    </source>
</evidence>
<protein>
    <submittedName>
        <fullName evidence="5">Ribosomal-protein-serine acetyltransferase</fullName>
        <ecNumber evidence="5">2.3.1.-</ecNumber>
    </submittedName>
</protein>
<keyword evidence="1 5" id="KW-0808">Transferase</keyword>
<feature type="domain" description="N-acetyltransferase" evidence="4">
    <location>
        <begin position="2"/>
        <end position="147"/>
    </location>
</feature>
<sequence>MTILRSFELADADAVFALIDSNRAHLGRFLPWVEKTNGVEETRAFLQQVLVAEEKGTEKHFAVVDEQGVIGTVCARGLQTPTANLGYWLAKDYCGRGMMCDAVVRLEKWLQEHTDIQTLLILTHPENIASQKVAERCGFVYQGMKNH</sequence>
<evidence type="ECO:0000313" key="6">
    <source>
        <dbReference type="Proteomes" id="UP000254601"/>
    </source>
</evidence>
<dbReference type="Pfam" id="PF13302">
    <property type="entry name" value="Acetyltransf_3"/>
    <property type="match status" value="1"/>
</dbReference>
<dbReference type="SUPFAM" id="SSF55729">
    <property type="entry name" value="Acyl-CoA N-acyltransferases (Nat)"/>
    <property type="match status" value="1"/>
</dbReference>